<keyword evidence="6 9" id="KW-0472">Membrane</keyword>
<proteinExistence type="inferred from homology"/>
<feature type="transmembrane region" description="Helical" evidence="9">
    <location>
        <begin position="347"/>
        <end position="369"/>
    </location>
</feature>
<evidence type="ECO:0000256" key="1">
    <source>
        <dbReference type="ARBA" id="ARBA00004477"/>
    </source>
</evidence>
<feature type="transmembrane region" description="Helical" evidence="9">
    <location>
        <begin position="313"/>
        <end position="335"/>
    </location>
</feature>
<dbReference type="Proteomes" id="UP000011083">
    <property type="component" value="Unassembled WGS sequence"/>
</dbReference>
<evidence type="ECO:0000259" key="10">
    <source>
        <dbReference type="SMART" id="SM00014"/>
    </source>
</evidence>
<reference evidence="11 12" key="1">
    <citation type="journal article" date="2013" name="Genome Biol.">
        <title>Genome of Acanthamoeba castellanii highlights extensive lateral gene transfer and early evolution of tyrosine kinase signaling.</title>
        <authorList>
            <person name="Clarke M."/>
            <person name="Lohan A.J."/>
            <person name="Liu B."/>
            <person name="Lagkouvardos I."/>
            <person name="Roy S."/>
            <person name="Zafar N."/>
            <person name="Bertelli C."/>
            <person name="Schilde C."/>
            <person name="Kianianmomeni A."/>
            <person name="Burglin T.R."/>
            <person name="Frech C."/>
            <person name="Turcotte B."/>
            <person name="Kopec K.O."/>
            <person name="Synnott J.M."/>
            <person name="Choo C."/>
            <person name="Paponov I."/>
            <person name="Finkler A."/>
            <person name="Soon Heng Tan C."/>
            <person name="Hutchins A.P."/>
            <person name="Weinmeier T."/>
            <person name="Rattei T."/>
            <person name="Chu J.S."/>
            <person name="Gimenez G."/>
            <person name="Irimia M."/>
            <person name="Rigden D.J."/>
            <person name="Fitzpatrick D.A."/>
            <person name="Lorenzo-Morales J."/>
            <person name="Bateman A."/>
            <person name="Chiu C.H."/>
            <person name="Tang P."/>
            <person name="Hegemann P."/>
            <person name="Fromm H."/>
            <person name="Raoult D."/>
            <person name="Greub G."/>
            <person name="Miranda-Saavedra D."/>
            <person name="Chen N."/>
            <person name="Nash P."/>
            <person name="Ginger M.L."/>
            <person name="Horn M."/>
            <person name="Schaap P."/>
            <person name="Caler L."/>
            <person name="Loftus B."/>
        </authorList>
    </citation>
    <scope>NUCLEOTIDE SEQUENCE [LARGE SCALE GENOMIC DNA]</scope>
    <source>
        <strain evidence="11 12">Neff</strain>
    </source>
</reference>
<name>L8H1E2_ACACF</name>
<dbReference type="GeneID" id="14918847"/>
<protein>
    <submittedName>
        <fullName evidence="11">PAP2 superfamily domain containing protein</fullName>
    </submittedName>
</protein>
<dbReference type="AlphaFoldDB" id="L8H1E2"/>
<feature type="transmembrane region" description="Helical" evidence="9">
    <location>
        <begin position="401"/>
        <end position="423"/>
    </location>
</feature>
<evidence type="ECO:0000256" key="2">
    <source>
        <dbReference type="ARBA" id="ARBA00022692"/>
    </source>
</evidence>
<dbReference type="PANTHER" id="PTHR14969:SF28">
    <property type="entry name" value="DIHYDROSPHINGOSINE 1-PHOSPHATE PHOSPHATASE LCB3-RELATED"/>
    <property type="match status" value="1"/>
</dbReference>
<dbReference type="GO" id="GO:0005789">
    <property type="term" value="C:endoplasmic reticulum membrane"/>
    <property type="evidence" value="ECO:0007669"/>
    <property type="project" value="UniProtKB-SubCell"/>
</dbReference>
<keyword evidence="3" id="KW-0378">Hydrolase</keyword>
<evidence type="ECO:0000313" key="12">
    <source>
        <dbReference type="Proteomes" id="UP000011083"/>
    </source>
</evidence>
<dbReference type="SUPFAM" id="SSF48317">
    <property type="entry name" value="Acid phosphatase/Vanadium-dependent haloperoxidase"/>
    <property type="match status" value="1"/>
</dbReference>
<evidence type="ECO:0000256" key="4">
    <source>
        <dbReference type="ARBA" id="ARBA00022824"/>
    </source>
</evidence>
<feature type="transmembrane region" description="Helical" evidence="9">
    <location>
        <begin position="281"/>
        <end position="301"/>
    </location>
</feature>
<accession>L8H1E2</accession>
<dbReference type="RefSeq" id="XP_004340206.1">
    <property type="nucleotide sequence ID" value="XM_004340158.1"/>
</dbReference>
<feature type="domain" description="Phosphatidic acid phosphatase type 2/haloperoxidase" evidence="10">
    <location>
        <begin position="152"/>
        <end position="267"/>
    </location>
</feature>
<dbReference type="Pfam" id="PF01569">
    <property type="entry name" value="PAP2"/>
    <property type="match status" value="1"/>
</dbReference>
<sequence>MEEKPTNSTLSMVRSWLLIQVEDGFPTVAKFQRFFGAGVRRDFLNIVSFPEPASASGKEKAATRSSGSDSPKAQDQATRTLKNRQQNESTTTHNNKETNTRTRPEQNKVGFFTSFFYLVCEIYFRFASMLGEEVTFVLLLPFLWWHFVTELAESVVFLWCFSCYLGHMLKDLLQLPRPYAHTVARLEHHYECEYGLPSTHAIAATTLPLCIALYCYRHTVSDPYVYISIGLAFWISVCLSRMYLGVHSPSDLFWGTVVGVGCFYLWVNVNEHVDYVLDTSPIQVMMAMPVVLAALLAVYPAPPQWTNSYGDTATILGALNGGLLHMGMFGKVNLYRLNFSELFSSETFLLAFARILVGYLVVFMTRLIMKKASFIFLSSILPTKSQASTKARYSIEIPAKFINYTVVCLSATAWAPLAMNTLFS</sequence>
<comment type="subcellular location">
    <subcellularLocation>
        <location evidence="1">Endoplasmic reticulum membrane</location>
        <topology evidence="1">Multi-pass membrane protein</topology>
    </subcellularLocation>
</comment>
<feature type="compositionally biased region" description="Polar residues" evidence="8">
    <location>
        <begin position="63"/>
        <end position="93"/>
    </location>
</feature>
<evidence type="ECO:0000256" key="7">
    <source>
        <dbReference type="ARBA" id="ARBA00038324"/>
    </source>
</evidence>
<dbReference type="OMA" id="GRWEYPY"/>
<dbReference type="VEuPathDB" id="AmoebaDB:ACA1_369180"/>
<dbReference type="EMBL" id="KB007960">
    <property type="protein sequence ID" value="ELR18186.1"/>
    <property type="molecule type" value="Genomic_DNA"/>
</dbReference>
<dbReference type="KEGG" id="acan:ACA1_369180"/>
<comment type="similarity">
    <text evidence="7">Belongs to the type 2 lipid phosphate phosphatase family.</text>
</comment>
<evidence type="ECO:0000256" key="9">
    <source>
        <dbReference type="SAM" id="Phobius"/>
    </source>
</evidence>
<dbReference type="InterPro" id="IPR036938">
    <property type="entry name" value="PAP2/HPO_sf"/>
</dbReference>
<keyword evidence="4" id="KW-0256">Endoplasmic reticulum</keyword>
<evidence type="ECO:0000256" key="3">
    <source>
        <dbReference type="ARBA" id="ARBA00022801"/>
    </source>
</evidence>
<dbReference type="InterPro" id="IPR000326">
    <property type="entry name" value="PAP2/HPO"/>
</dbReference>
<evidence type="ECO:0000256" key="6">
    <source>
        <dbReference type="ARBA" id="ARBA00023136"/>
    </source>
</evidence>
<gene>
    <name evidence="11" type="ORF">ACA1_369180</name>
</gene>
<dbReference type="STRING" id="1257118.L8H1E2"/>
<feature type="compositionally biased region" description="Basic and acidic residues" evidence="8">
    <location>
        <begin position="94"/>
        <end position="103"/>
    </location>
</feature>
<evidence type="ECO:0000313" key="11">
    <source>
        <dbReference type="EMBL" id="ELR18186.1"/>
    </source>
</evidence>
<feature type="transmembrane region" description="Helical" evidence="9">
    <location>
        <begin position="224"/>
        <end position="246"/>
    </location>
</feature>
<dbReference type="PANTHER" id="PTHR14969">
    <property type="entry name" value="SPHINGOSINE-1-PHOSPHATE PHOSPHOHYDROLASE"/>
    <property type="match status" value="1"/>
</dbReference>
<evidence type="ECO:0000256" key="8">
    <source>
        <dbReference type="SAM" id="MobiDB-lite"/>
    </source>
</evidence>
<dbReference type="GO" id="GO:0042392">
    <property type="term" value="F:sphingosine-1-phosphate phosphatase activity"/>
    <property type="evidence" value="ECO:0007669"/>
    <property type="project" value="TreeGrafter"/>
</dbReference>
<feature type="transmembrane region" description="Helical" evidence="9">
    <location>
        <begin position="252"/>
        <end position="269"/>
    </location>
</feature>
<organism evidence="11 12">
    <name type="scientific">Acanthamoeba castellanii (strain ATCC 30010 / Neff)</name>
    <dbReference type="NCBI Taxonomy" id="1257118"/>
    <lineage>
        <taxon>Eukaryota</taxon>
        <taxon>Amoebozoa</taxon>
        <taxon>Discosea</taxon>
        <taxon>Longamoebia</taxon>
        <taxon>Centramoebida</taxon>
        <taxon>Acanthamoebidae</taxon>
        <taxon>Acanthamoeba</taxon>
    </lineage>
</organism>
<dbReference type="GO" id="GO:0006670">
    <property type="term" value="P:sphingosine metabolic process"/>
    <property type="evidence" value="ECO:0007669"/>
    <property type="project" value="TreeGrafter"/>
</dbReference>
<evidence type="ECO:0000256" key="5">
    <source>
        <dbReference type="ARBA" id="ARBA00022989"/>
    </source>
</evidence>
<feature type="transmembrane region" description="Helical" evidence="9">
    <location>
        <begin position="109"/>
        <end position="130"/>
    </location>
</feature>
<keyword evidence="12" id="KW-1185">Reference proteome</keyword>
<dbReference type="SMART" id="SM00014">
    <property type="entry name" value="acidPPc"/>
    <property type="match status" value="1"/>
</dbReference>
<keyword evidence="5 9" id="KW-1133">Transmembrane helix</keyword>
<keyword evidence="2 9" id="KW-0812">Transmembrane</keyword>
<feature type="region of interest" description="Disordered" evidence="8">
    <location>
        <begin position="55"/>
        <end position="103"/>
    </location>
</feature>
<dbReference type="Gene3D" id="1.20.144.10">
    <property type="entry name" value="Phosphatidic acid phosphatase type 2/haloperoxidase"/>
    <property type="match status" value="1"/>
</dbReference>
<feature type="transmembrane region" description="Helical" evidence="9">
    <location>
        <begin position="142"/>
        <end position="165"/>
    </location>
</feature>
<dbReference type="OrthoDB" id="301434at2759"/>